<dbReference type="PANTHER" id="PTHR33154">
    <property type="entry name" value="TRANSCRIPTIONAL REGULATOR, ARSR FAMILY"/>
    <property type="match status" value="1"/>
</dbReference>
<dbReference type="AlphaFoldDB" id="A0A4R0EM76"/>
<keyword evidence="3" id="KW-0238">DNA-binding</keyword>
<gene>
    <name evidence="6" type="ORF">E0H85_09135</name>
</gene>
<dbReference type="InterPro" id="IPR051081">
    <property type="entry name" value="HTH_MetalResp_TranReg"/>
</dbReference>
<evidence type="ECO:0000256" key="1">
    <source>
        <dbReference type="ARBA" id="ARBA00022849"/>
    </source>
</evidence>
<dbReference type="Gene3D" id="1.10.10.10">
    <property type="entry name" value="Winged helix-like DNA-binding domain superfamily/Winged helix DNA-binding domain"/>
    <property type="match status" value="1"/>
</dbReference>
<keyword evidence="4" id="KW-0804">Transcription</keyword>
<evidence type="ECO:0000256" key="3">
    <source>
        <dbReference type="ARBA" id="ARBA00023125"/>
    </source>
</evidence>
<organism evidence="6 7">
    <name type="scientific">Acinetobacter terrae</name>
    <dbReference type="NCBI Taxonomy" id="2731247"/>
    <lineage>
        <taxon>Bacteria</taxon>
        <taxon>Pseudomonadati</taxon>
        <taxon>Pseudomonadota</taxon>
        <taxon>Gammaproteobacteria</taxon>
        <taxon>Moraxellales</taxon>
        <taxon>Moraxellaceae</taxon>
        <taxon>Acinetobacter</taxon>
        <taxon>Acinetobacter Taxon 24</taxon>
    </lineage>
</organism>
<dbReference type="EMBL" id="SJOA01000009">
    <property type="protein sequence ID" value="TCB59161.1"/>
    <property type="molecule type" value="Genomic_DNA"/>
</dbReference>
<evidence type="ECO:0000256" key="4">
    <source>
        <dbReference type="ARBA" id="ARBA00023163"/>
    </source>
</evidence>
<dbReference type="PRINTS" id="PR00778">
    <property type="entry name" value="HTHARSR"/>
</dbReference>
<dbReference type="PROSITE" id="PS50987">
    <property type="entry name" value="HTH_ARSR_2"/>
    <property type="match status" value="1"/>
</dbReference>
<dbReference type="SMART" id="SM00418">
    <property type="entry name" value="HTH_ARSR"/>
    <property type="match status" value="1"/>
</dbReference>
<dbReference type="InterPro" id="IPR036390">
    <property type="entry name" value="WH_DNA-bd_sf"/>
</dbReference>
<reference evidence="6 7" key="1">
    <citation type="submission" date="2019-02" db="EMBL/GenBank/DDBJ databases">
        <title>High diversity of culturable Acinetobacter species in natural soil and water ecosystems.</title>
        <authorList>
            <person name="Radolfova-Krizova L."/>
            <person name="Nemec A."/>
        </authorList>
    </citation>
    <scope>NUCLEOTIDE SEQUENCE [LARGE SCALE GENOMIC DNA]</scope>
    <source>
        <strain evidence="6 7">ANC 4281</strain>
    </source>
</reference>
<comment type="caution">
    <text evidence="6">The sequence shown here is derived from an EMBL/GenBank/DDBJ whole genome shotgun (WGS) entry which is preliminary data.</text>
</comment>
<dbReference type="Proteomes" id="UP000291380">
    <property type="component" value="Unassembled WGS sequence"/>
</dbReference>
<dbReference type="CDD" id="cd00090">
    <property type="entry name" value="HTH_ARSR"/>
    <property type="match status" value="1"/>
</dbReference>
<dbReference type="OrthoDB" id="9793058at2"/>
<feature type="domain" description="HTH arsR-type" evidence="5">
    <location>
        <begin position="1"/>
        <end position="76"/>
    </location>
</feature>
<accession>A0A4R0EM76</accession>
<evidence type="ECO:0000259" key="5">
    <source>
        <dbReference type="PROSITE" id="PS50987"/>
    </source>
</evidence>
<dbReference type="NCBIfam" id="NF007528">
    <property type="entry name" value="PRK10141.1"/>
    <property type="match status" value="1"/>
</dbReference>
<dbReference type="GO" id="GO:0003677">
    <property type="term" value="F:DNA binding"/>
    <property type="evidence" value="ECO:0007669"/>
    <property type="project" value="UniProtKB-KW"/>
</dbReference>
<dbReference type="SUPFAM" id="SSF46785">
    <property type="entry name" value="Winged helix' DNA-binding domain"/>
    <property type="match status" value="1"/>
</dbReference>
<evidence type="ECO:0000313" key="6">
    <source>
        <dbReference type="EMBL" id="TCB59161.1"/>
    </source>
</evidence>
<dbReference type="InterPro" id="IPR011991">
    <property type="entry name" value="ArsR-like_HTH"/>
</dbReference>
<dbReference type="InterPro" id="IPR036388">
    <property type="entry name" value="WH-like_DNA-bd_sf"/>
</dbReference>
<dbReference type="InterPro" id="IPR001845">
    <property type="entry name" value="HTH_ArsR_DNA-bd_dom"/>
</dbReference>
<dbReference type="PROSITE" id="PS00846">
    <property type="entry name" value="HTH_ARSR_1"/>
    <property type="match status" value="1"/>
</dbReference>
<dbReference type="Pfam" id="PF01022">
    <property type="entry name" value="HTH_5"/>
    <property type="match status" value="1"/>
</dbReference>
<name>A0A4R0EM76_9GAMM</name>
<dbReference type="PANTHER" id="PTHR33154:SF18">
    <property type="entry name" value="ARSENICAL RESISTANCE OPERON REPRESSOR"/>
    <property type="match status" value="1"/>
</dbReference>
<evidence type="ECO:0000313" key="7">
    <source>
        <dbReference type="Proteomes" id="UP000291380"/>
    </source>
</evidence>
<keyword evidence="1" id="KW-0059">Arsenical resistance</keyword>
<protein>
    <submittedName>
        <fullName evidence="6">Metalloregulator ArsR/SmtB family transcription factor</fullName>
    </submittedName>
</protein>
<evidence type="ECO:0000256" key="2">
    <source>
        <dbReference type="ARBA" id="ARBA00023015"/>
    </source>
</evidence>
<dbReference type="InterPro" id="IPR018334">
    <property type="entry name" value="ArsR_HTH"/>
</dbReference>
<proteinExistence type="predicted"/>
<sequence>MDQINFFKCLADQTRLDILMLIVKQGERCVCDLTASLDLSQPKISRHLALLRTSGVLQDCRQGQWIYYSLQADLPQ</sequence>
<keyword evidence="2" id="KW-0805">Transcription regulation</keyword>
<dbReference type="GO" id="GO:0003700">
    <property type="term" value="F:DNA-binding transcription factor activity"/>
    <property type="evidence" value="ECO:0007669"/>
    <property type="project" value="InterPro"/>
</dbReference>
<dbReference type="NCBIfam" id="NF033788">
    <property type="entry name" value="HTH_metalloreg"/>
    <property type="match status" value="1"/>
</dbReference>
<dbReference type="GO" id="GO:0046685">
    <property type="term" value="P:response to arsenic-containing substance"/>
    <property type="evidence" value="ECO:0007669"/>
    <property type="project" value="UniProtKB-KW"/>
</dbReference>